<evidence type="ECO:0000313" key="4">
    <source>
        <dbReference type="Proteomes" id="UP000640333"/>
    </source>
</evidence>
<dbReference type="AlphaFoldDB" id="A0A8J7FIP3"/>
<proteinExistence type="predicted"/>
<dbReference type="InterPro" id="IPR007813">
    <property type="entry name" value="PilN"/>
</dbReference>
<comment type="caution">
    <text evidence="3">The sequence shown here is derived from an EMBL/GenBank/DDBJ whole genome shotgun (WGS) entry which is preliminary data.</text>
</comment>
<evidence type="ECO:0000256" key="1">
    <source>
        <dbReference type="SAM" id="Coils"/>
    </source>
</evidence>
<gene>
    <name evidence="3" type="ORF">IOQ59_06050</name>
</gene>
<sequence>MKQQINLYTPKVAVARSIWSLPSVIMMVVLVTLITAFVSWGVTQYADAQVAKLDALQAKNDGLPDQIKMLEKQRKDLRPDPALIQEQKRIRQHIAEKQELSEMLNQMQPGVSNQGFSPYLYGLASASRRGVWITQFDLNLAQSQVQLNGLSREPNDVPLLLRDLGETAAFRAIRIADFSVAKEIKDHRFKVLAYVTGGGDGE</sequence>
<keyword evidence="4" id="KW-1185">Reference proteome</keyword>
<name>A0A8J7FIP3_9GAMM</name>
<feature type="transmembrane region" description="Helical" evidence="2">
    <location>
        <begin position="21"/>
        <end position="42"/>
    </location>
</feature>
<evidence type="ECO:0008006" key="5">
    <source>
        <dbReference type="Google" id="ProtNLM"/>
    </source>
</evidence>
<keyword evidence="2" id="KW-1133">Transmembrane helix</keyword>
<keyword evidence="1" id="KW-0175">Coiled coil</keyword>
<dbReference type="Pfam" id="PF05137">
    <property type="entry name" value="PilN"/>
    <property type="match status" value="1"/>
</dbReference>
<accession>A0A8J7FIP3</accession>
<organism evidence="3 4">
    <name type="scientific">Pontibacterium sinense</name>
    <dbReference type="NCBI Taxonomy" id="2781979"/>
    <lineage>
        <taxon>Bacteria</taxon>
        <taxon>Pseudomonadati</taxon>
        <taxon>Pseudomonadota</taxon>
        <taxon>Gammaproteobacteria</taxon>
        <taxon>Oceanospirillales</taxon>
        <taxon>Oceanospirillaceae</taxon>
        <taxon>Pontibacterium</taxon>
    </lineage>
</organism>
<reference evidence="3" key="1">
    <citation type="submission" date="2020-10" db="EMBL/GenBank/DDBJ databases">
        <title>Bacterium isolated from coastal waters sediment.</title>
        <authorList>
            <person name="Chen R.-J."/>
            <person name="Lu D.-C."/>
            <person name="Zhu K.-L."/>
            <person name="Du Z.-J."/>
        </authorList>
    </citation>
    <scope>NUCLEOTIDE SEQUENCE</scope>
    <source>
        <strain evidence="3">N1Y112</strain>
    </source>
</reference>
<feature type="coiled-coil region" evidence="1">
    <location>
        <begin position="53"/>
        <end position="103"/>
    </location>
</feature>
<keyword evidence="2" id="KW-0472">Membrane</keyword>
<keyword evidence="2" id="KW-0812">Transmembrane</keyword>
<dbReference type="RefSeq" id="WP_193952381.1">
    <property type="nucleotide sequence ID" value="NZ_JADEYS010000005.1"/>
</dbReference>
<evidence type="ECO:0000256" key="2">
    <source>
        <dbReference type="SAM" id="Phobius"/>
    </source>
</evidence>
<dbReference type="EMBL" id="JADEYS010000005">
    <property type="protein sequence ID" value="MBE9396823.1"/>
    <property type="molecule type" value="Genomic_DNA"/>
</dbReference>
<dbReference type="Proteomes" id="UP000640333">
    <property type="component" value="Unassembled WGS sequence"/>
</dbReference>
<protein>
    <recommendedName>
        <fullName evidence="5">PilN domain-containing protein</fullName>
    </recommendedName>
</protein>
<evidence type="ECO:0000313" key="3">
    <source>
        <dbReference type="EMBL" id="MBE9396823.1"/>
    </source>
</evidence>